<evidence type="ECO:0000256" key="2">
    <source>
        <dbReference type="SAM" id="Phobius"/>
    </source>
</evidence>
<dbReference type="Pfam" id="PF09581">
    <property type="entry name" value="Spore_III_AF"/>
    <property type="match status" value="1"/>
</dbReference>
<keyword evidence="2" id="KW-0472">Membrane</keyword>
<sequence>MLQITIFILLAMLVDMLLPSSAMKQYVKLIVGLLLILVILQPILQLFQVDVQQLISRVTTSSEITSSEENLENQLNQKKNEIDEVNRAYVLEEMVVQMKDVVRDDLQEAYQVTIDEIQVTSDEETIEDIQAIDQIDVSLKTAQSSDENAVEEVVIEIGEKKEKSEKTTVSKNEEEITAFLAKQWDVDKDKIVIRWREQEGD</sequence>
<dbReference type="EMBL" id="APML01000019">
    <property type="protein sequence ID" value="ENH97437.1"/>
    <property type="molecule type" value="Genomic_DNA"/>
</dbReference>
<reference evidence="3 4" key="1">
    <citation type="submission" date="2013-03" db="EMBL/GenBank/DDBJ databases">
        <title>Draft genome sequence of Gracibacillus halophilus YIM-C55.5, a moderately halophilic and thermophilic organism from the Xiaochaidamu salt lake.</title>
        <authorList>
            <person name="Sugumar T."/>
            <person name="Polireddy D.R."/>
            <person name="Antony A."/>
            <person name="Madhava Y.R."/>
            <person name="Sivakumar N."/>
        </authorList>
    </citation>
    <scope>NUCLEOTIDE SEQUENCE [LARGE SCALE GENOMIC DNA]</scope>
    <source>
        <strain evidence="3 4">YIM-C55.5</strain>
    </source>
</reference>
<protein>
    <submittedName>
        <fullName evidence="3">Stage III sporulation protein AF</fullName>
    </submittedName>
</protein>
<gene>
    <name evidence="3" type="ORF">J416_05473</name>
</gene>
<feature type="coiled-coil region" evidence="1">
    <location>
        <begin position="61"/>
        <end position="88"/>
    </location>
</feature>
<evidence type="ECO:0000256" key="1">
    <source>
        <dbReference type="SAM" id="Coils"/>
    </source>
</evidence>
<evidence type="ECO:0000313" key="4">
    <source>
        <dbReference type="Proteomes" id="UP000012283"/>
    </source>
</evidence>
<accession>N4WMP7</accession>
<dbReference type="AlphaFoldDB" id="N4WMP7"/>
<evidence type="ECO:0000313" key="3">
    <source>
        <dbReference type="EMBL" id="ENH97437.1"/>
    </source>
</evidence>
<feature type="transmembrane region" description="Helical" evidence="2">
    <location>
        <begin position="29"/>
        <end position="47"/>
    </location>
</feature>
<dbReference type="NCBIfam" id="TIGR02896">
    <property type="entry name" value="spore_III_AF"/>
    <property type="match status" value="1"/>
</dbReference>
<name>N4WMP7_9BACI</name>
<dbReference type="STRING" id="1308866.J416_05473"/>
<proteinExistence type="predicted"/>
<keyword evidence="4" id="KW-1185">Reference proteome</keyword>
<keyword evidence="2" id="KW-0812">Transmembrane</keyword>
<organism evidence="3 4">
    <name type="scientific">Gracilibacillus halophilus YIM-C55.5</name>
    <dbReference type="NCBI Taxonomy" id="1308866"/>
    <lineage>
        <taxon>Bacteria</taxon>
        <taxon>Bacillati</taxon>
        <taxon>Bacillota</taxon>
        <taxon>Bacilli</taxon>
        <taxon>Bacillales</taxon>
        <taxon>Bacillaceae</taxon>
        <taxon>Gracilibacillus</taxon>
    </lineage>
</organism>
<dbReference type="Proteomes" id="UP000012283">
    <property type="component" value="Unassembled WGS sequence"/>
</dbReference>
<dbReference type="eggNOG" id="ENOG5032F03">
    <property type="taxonomic scope" value="Bacteria"/>
</dbReference>
<comment type="caution">
    <text evidence="3">The sequence shown here is derived from an EMBL/GenBank/DDBJ whole genome shotgun (WGS) entry which is preliminary data.</text>
</comment>
<keyword evidence="1" id="KW-0175">Coiled coil</keyword>
<dbReference type="InterPro" id="IPR014245">
    <property type="entry name" value="Spore_III_AF"/>
</dbReference>
<dbReference type="PATRIC" id="fig|1308866.3.peg.1107"/>
<keyword evidence="2" id="KW-1133">Transmembrane helix</keyword>